<dbReference type="InterPro" id="IPR005467">
    <property type="entry name" value="His_kinase_dom"/>
</dbReference>
<dbReference type="Pfam" id="PF02518">
    <property type="entry name" value="HATPase_c"/>
    <property type="match status" value="1"/>
</dbReference>
<keyword evidence="8" id="KW-0547">Nucleotide-binding</keyword>
<dbReference type="GO" id="GO:0005886">
    <property type="term" value="C:plasma membrane"/>
    <property type="evidence" value="ECO:0007669"/>
    <property type="project" value="UniProtKB-SubCell"/>
</dbReference>
<reference evidence="16" key="1">
    <citation type="journal article" date="2020" name="mSystems">
        <title>Genome- and Community-Level Interaction Insights into Carbon Utilization and Element Cycling Functions of Hydrothermarchaeota in Hydrothermal Sediment.</title>
        <authorList>
            <person name="Zhou Z."/>
            <person name="Liu Y."/>
            <person name="Xu W."/>
            <person name="Pan J."/>
            <person name="Luo Z.H."/>
            <person name="Li M."/>
        </authorList>
    </citation>
    <scope>NUCLEOTIDE SEQUENCE [LARGE SCALE GENOMIC DNA]</scope>
    <source>
        <strain evidence="16">SpSt-258</strain>
    </source>
</reference>
<dbReference type="PROSITE" id="PS50885">
    <property type="entry name" value="HAMP"/>
    <property type="match status" value="1"/>
</dbReference>
<feature type="domain" description="Histidine kinase" evidence="14">
    <location>
        <begin position="196"/>
        <end position="411"/>
    </location>
</feature>
<dbReference type="EMBL" id="DSKY01000014">
    <property type="protein sequence ID" value="HDY58985.1"/>
    <property type="molecule type" value="Genomic_DNA"/>
</dbReference>
<dbReference type="InterPro" id="IPR036890">
    <property type="entry name" value="HATPase_C_sf"/>
</dbReference>
<evidence type="ECO:0000256" key="6">
    <source>
        <dbReference type="ARBA" id="ARBA00022553"/>
    </source>
</evidence>
<keyword evidence="9" id="KW-0418">Kinase</keyword>
<protein>
    <recommendedName>
        <fullName evidence="4">histidine kinase</fullName>
        <ecNumber evidence="4">2.7.13.3</ecNumber>
    </recommendedName>
</protein>
<dbReference type="GO" id="GO:0045121">
    <property type="term" value="C:membrane raft"/>
    <property type="evidence" value="ECO:0007669"/>
    <property type="project" value="UniProtKB-SubCell"/>
</dbReference>
<dbReference type="CDD" id="cd00082">
    <property type="entry name" value="HisKA"/>
    <property type="match status" value="1"/>
</dbReference>
<dbReference type="PRINTS" id="PR00344">
    <property type="entry name" value="BCTRLSENSOR"/>
</dbReference>
<dbReference type="Gene3D" id="1.10.287.130">
    <property type="match status" value="1"/>
</dbReference>
<dbReference type="PANTHER" id="PTHR43711:SF28">
    <property type="entry name" value="SENSOR HISTIDINE KINASE YXDK"/>
    <property type="match status" value="1"/>
</dbReference>
<evidence type="ECO:0000256" key="13">
    <source>
        <dbReference type="SAM" id="Phobius"/>
    </source>
</evidence>
<feature type="domain" description="HAMP" evidence="15">
    <location>
        <begin position="21"/>
        <end position="73"/>
    </location>
</feature>
<dbReference type="EC" id="2.7.13.3" evidence="4"/>
<dbReference type="SMART" id="SM00387">
    <property type="entry name" value="HATPase_c"/>
    <property type="match status" value="1"/>
</dbReference>
<dbReference type="FunFam" id="1.10.287.130:FF:000001">
    <property type="entry name" value="Two-component sensor histidine kinase"/>
    <property type="match status" value="1"/>
</dbReference>
<keyword evidence="5" id="KW-1003">Cell membrane</keyword>
<dbReference type="InterPro" id="IPR036097">
    <property type="entry name" value="HisK_dim/P_sf"/>
</dbReference>
<keyword evidence="11" id="KW-0902">Two-component regulatory system</keyword>
<dbReference type="AlphaFoldDB" id="A0A7V0Z5H2"/>
<keyword evidence="7" id="KW-0808">Transferase</keyword>
<dbReference type="GO" id="GO:0000155">
    <property type="term" value="F:phosphorelay sensor kinase activity"/>
    <property type="evidence" value="ECO:0007669"/>
    <property type="project" value="InterPro"/>
</dbReference>
<sequence>MIYIIIAILILIIIFLLIRFSIIDKKLKEIANYTTELLNGNYTHRIIKKEKGNFATLIENLNTLAERLEARRLDWEEKEILLDILFKGIKEGLIITKKDGEIIKFNNRIKDIFPMTPFQSGRVIQELWINRSFIEFSTSKPESGRIESLELDFPEMGKSFLISRFYVEKNQLIFYLFNDITDSKNLKRIKSEFITNLSHEIRTPLTAIKGYLEAIEEPDINKENRKKFLKIVRENIDRLTNIVSDLLLLSDIERPERRLKTEKIDLNELASEVIKLFRKTAENKGIQLEFSPSKIPEYYGDRFLLQQLLINLVSNAVRFTEKGRVELSINFGNGRFYITVSDTGIGIPSDEIPRIFERFYTVDKSRSKTQGGTGLGLSIVKHIVQLHQGEIKVESKLREGSKFTVILPAIQSPSS</sequence>
<dbReference type="InterPro" id="IPR003594">
    <property type="entry name" value="HATPase_dom"/>
</dbReference>
<comment type="caution">
    <text evidence="16">The sequence shown here is derived from an EMBL/GenBank/DDBJ whole genome shotgun (WGS) entry which is preliminary data.</text>
</comment>
<evidence type="ECO:0000256" key="5">
    <source>
        <dbReference type="ARBA" id="ARBA00022475"/>
    </source>
</evidence>
<gene>
    <name evidence="16" type="ORF">ENP86_05485</name>
</gene>
<accession>A0A7V0Z5H2</accession>
<dbReference type="InterPro" id="IPR003660">
    <property type="entry name" value="HAMP_dom"/>
</dbReference>
<dbReference type="Pfam" id="PF00512">
    <property type="entry name" value="HisKA"/>
    <property type="match status" value="1"/>
</dbReference>
<feature type="transmembrane region" description="Helical" evidence="13">
    <location>
        <begin position="6"/>
        <end position="23"/>
    </location>
</feature>
<dbReference type="PANTHER" id="PTHR43711">
    <property type="entry name" value="TWO-COMPONENT HISTIDINE KINASE"/>
    <property type="match status" value="1"/>
</dbReference>
<evidence type="ECO:0000259" key="14">
    <source>
        <dbReference type="PROSITE" id="PS50109"/>
    </source>
</evidence>
<evidence type="ECO:0000256" key="11">
    <source>
        <dbReference type="ARBA" id="ARBA00023012"/>
    </source>
</evidence>
<evidence type="ECO:0000256" key="9">
    <source>
        <dbReference type="ARBA" id="ARBA00022777"/>
    </source>
</evidence>
<dbReference type="Gene3D" id="6.10.340.10">
    <property type="match status" value="1"/>
</dbReference>
<dbReference type="GO" id="GO:0005524">
    <property type="term" value="F:ATP binding"/>
    <property type="evidence" value="ECO:0007669"/>
    <property type="project" value="UniProtKB-KW"/>
</dbReference>
<keyword evidence="13" id="KW-1133">Transmembrane helix</keyword>
<organism evidence="16">
    <name type="scientific">candidate division WOR-3 bacterium</name>
    <dbReference type="NCBI Taxonomy" id="2052148"/>
    <lineage>
        <taxon>Bacteria</taxon>
        <taxon>Bacteria division WOR-3</taxon>
    </lineage>
</organism>
<dbReference type="FunFam" id="3.30.565.10:FF:000023">
    <property type="entry name" value="PAS domain-containing sensor histidine kinase"/>
    <property type="match status" value="1"/>
</dbReference>
<name>A0A7V0Z5H2_UNCW3</name>
<dbReference type="PROSITE" id="PS50109">
    <property type="entry name" value="HIS_KIN"/>
    <property type="match status" value="1"/>
</dbReference>
<dbReference type="InterPro" id="IPR004358">
    <property type="entry name" value="Sig_transdc_His_kin-like_C"/>
</dbReference>
<keyword evidence="13" id="KW-0812">Transmembrane</keyword>
<evidence type="ECO:0000256" key="8">
    <source>
        <dbReference type="ARBA" id="ARBA00022741"/>
    </source>
</evidence>
<evidence type="ECO:0000256" key="1">
    <source>
        <dbReference type="ARBA" id="ARBA00000085"/>
    </source>
</evidence>
<evidence type="ECO:0000256" key="7">
    <source>
        <dbReference type="ARBA" id="ARBA00022679"/>
    </source>
</evidence>
<dbReference type="InterPro" id="IPR003661">
    <property type="entry name" value="HisK_dim/P_dom"/>
</dbReference>
<dbReference type="InterPro" id="IPR050736">
    <property type="entry name" value="Sensor_HK_Regulatory"/>
</dbReference>
<evidence type="ECO:0000313" key="16">
    <source>
        <dbReference type="EMBL" id="HDY58985.1"/>
    </source>
</evidence>
<dbReference type="SUPFAM" id="SSF47384">
    <property type="entry name" value="Homodimeric domain of signal transducing histidine kinase"/>
    <property type="match status" value="1"/>
</dbReference>
<comment type="catalytic activity">
    <reaction evidence="1">
        <text>ATP + protein L-histidine = ADP + protein N-phospho-L-histidine.</text>
        <dbReference type="EC" id="2.7.13.3"/>
    </reaction>
</comment>
<dbReference type="SMART" id="SM00388">
    <property type="entry name" value="HisKA"/>
    <property type="match status" value="1"/>
</dbReference>
<evidence type="ECO:0000256" key="12">
    <source>
        <dbReference type="ARBA" id="ARBA00023136"/>
    </source>
</evidence>
<dbReference type="SUPFAM" id="SSF55874">
    <property type="entry name" value="ATPase domain of HSP90 chaperone/DNA topoisomerase II/histidine kinase"/>
    <property type="match status" value="1"/>
</dbReference>
<keyword evidence="12 13" id="KW-0472">Membrane</keyword>
<proteinExistence type="predicted"/>
<evidence type="ECO:0000256" key="2">
    <source>
        <dbReference type="ARBA" id="ARBA00004236"/>
    </source>
</evidence>
<keyword evidence="6" id="KW-0597">Phosphoprotein</keyword>
<evidence type="ECO:0000256" key="10">
    <source>
        <dbReference type="ARBA" id="ARBA00022840"/>
    </source>
</evidence>
<evidence type="ECO:0000256" key="3">
    <source>
        <dbReference type="ARBA" id="ARBA00004314"/>
    </source>
</evidence>
<dbReference type="CDD" id="cd16922">
    <property type="entry name" value="HATPase_EvgS-ArcB-TorS-like"/>
    <property type="match status" value="1"/>
</dbReference>
<keyword evidence="10" id="KW-0067">ATP-binding</keyword>
<evidence type="ECO:0000259" key="15">
    <source>
        <dbReference type="PROSITE" id="PS50885"/>
    </source>
</evidence>
<dbReference type="Gene3D" id="3.30.565.10">
    <property type="entry name" value="Histidine kinase-like ATPase, C-terminal domain"/>
    <property type="match status" value="1"/>
</dbReference>
<comment type="subcellular location">
    <subcellularLocation>
        <location evidence="2">Cell membrane</location>
    </subcellularLocation>
    <subcellularLocation>
        <location evidence="3">Membrane raft</location>
        <topology evidence="3">Multi-pass membrane protein</topology>
    </subcellularLocation>
</comment>
<evidence type="ECO:0000256" key="4">
    <source>
        <dbReference type="ARBA" id="ARBA00012438"/>
    </source>
</evidence>